<name>A0A4P6L5C1_9BURK</name>
<accession>A0A4P6L5C1</accession>
<dbReference type="Pfam" id="PF26128">
    <property type="entry name" value="Gad2"/>
    <property type="match status" value="1"/>
</dbReference>
<dbReference type="AlphaFoldDB" id="A0A4P6L5C1"/>
<evidence type="ECO:0000313" key="2">
    <source>
        <dbReference type="Proteomes" id="UP000290637"/>
    </source>
</evidence>
<dbReference type="SUPFAM" id="SSF81301">
    <property type="entry name" value="Nucleotidyltransferase"/>
    <property type="match status" value="1"/>
</dbReference>
<proteinExistence type="predicted"/>
<dbReference type="KEGG" id="plue:EWM63_30985"/>
<dbReference type="Proteomes" id="UP000290637">
    <property type="component" value="Chromosome"/>
</dbReference>
<keyword evidence="2" id="KW-1185">Reference proteome</keyword>
<dbReference type="EMBL" id="CP035913">
    <property type="protein sequence ID" value="QBE66851.1"/>
    <property type="molecule type" value="Genomic_DNA"/>
</dbReference>
<sequence length="175" mass="20131">MIVNFQDQLYFFRKILEVIKEMFPGSNPVIGGGCLRDAYHGRPIKDVDVFMRAQDHPNGLAHPLVKMVIPEHIGLYALRSDMHGVWDVLFPVQGFDVQLIAAEFDTLEDLASTFDLGLSRITYDGINIYIHPDFEQDSKDRVFRICRADDDGQTLRSERRIERLLSKYPDFKKAA</sequence>
<evidence type="ECO:0000313" key="1">
    <source>
        <dbReference type="EMBL" id="QBE66851.1"/>
    </source>
</evidence>
<dbReference type="InterPro" id="IPR043519">
    <property type="entry name" value="NT_sf"/>
</dbReference>
<evidence type="ECO:0008006" key="3">
    <source>
        <dbReference type="Google" id="ProtNLM"/>
    </source>
</evidence>
<organism evidence="1 2">
    <name type="scientific">Pseudoduganella lutea</name>
    <dbReference type="NCBI Taxonomy" id="321985"/>
    <lineage>
        <taxon>Bacteria</taxon>
        <taxon>Pseudomonadati</taxon>
        <taxon>Pseudomonadota</taxon>
        <taxon>Betaproteobacteria</taxon>
        <taxon>Burkholderiales</taxon>
        <taxon>Oxalobacteraceae</taxon>
        <taxon>Telluria group</taxon>
        <taxon>Pseudoduganella</taxon>
    </lineage>
</organism>
<gene>
    <name evidence="1" type="ORF">EWM63_30985</name>
</gene>
<protein>
    <recommendedName>
        <fullName evidence="3">Poly A polymerase head domain-containing protein</fullName>
    </recommendedName>
</protein>
<reference evidence="1 2" key="1">
    <citation type="submission" date="2019-02" db="EMBL/GenBank/DDBJ databases">
        <title>Draft Genome Sequences of Six Type Strains of the Genus Massilia.</title>
        <authorList>
            <person name="Miess H."/>
            <person name="Frediansyhah A."/>
            <person name="Gross H."/>
        </authorList>
    </citation>
    <scope>NUCLEOTIDE SEQUENCE [LARGE SCALE GENOMIC DNA]</scope>
    <source>
        <strain evidence="1 2">DSM 17473</strain>
    </source>
</reference>
<dbReference type="OrthoDB" id="8447982at2"/>